<reference evidence="1" key="1">
    <citation type="submission" date="2023-10" db="EMBL/GenBank/DDBJ databases">
        <authorList>
            <person name="Domelevo Entfellner J.-B."/>
        </authorList>
    </citation>
    <scope>NUCLEOTIDE SEQUENCE</scope>
</reference>
<feature type="non-terminal residue" evidence="1">
    <location>
        <position position="1"/>
    </location>
</feature>
<name>A0AA86VXV4_9FABA</name>
<keyword evidence="2" id="KW-1185">Reference proteome</keyword>
<dbReference type="AlphaFoldDB" id="A0AA86VXV4"/>
<proteinExistence type="predicted"/>
<dbReference type="Proteomes" id="UP001189624">
    <property type="component" value="Chromosome 3"/>
</dbReference>
<dbReference type="EMBL" id="OY731400">
    <property type="protein sequence ID" value="CAJ1943848.1"/>
    <property type="molecule type" value="Genomic_DNA"/>
</dbReference>
<evidence type="ECO:0000313" key="1">
    <source>
        <dbReference type="EMBL" id="CAJ1943848.1"/>
    </source>
</evidence>
<accession>A0AA86VXV4</accession>
<evidence type="ECO:0000313" key="2">
    <source>
        <dbReference type="Proteomes" id="UP001189624"/>
    </source>
</evidence>
<organism evidence="1 2">
    <name type="scientific">Sphenostylis stenocarpa</name>
    <dbReference type="NCBI Taxonomy" id="92480"/>
    <lineage>
        <taxon>Eukaryota</taxon>
        <taxon>Viridiplantae</taxon>
        <taxon>Streptophyta</taxon>
        <taxon>Embryophyta</taxon>
        <taxon>Tracheophyta</taxon>
        <taxon>Spermatophyta</taxon>
        <taxon>Magnoliopsida</taxon>
        <taxon>eudicotyledons</taxon>
        <taxon>Gunneridae</taxon>
        <taxon>Pentapetalae</taxon>
        <taxon>rosids</taxon>
        <taxon>fabids</taxon>
        <taxon>Fabales</taxon>
        <taxon>Fabaceae</taxon>
        <taxon>Papilionoideae</taxon>
        <taxon>50 kb inversion clade</taxon>
        <taxon>NPAAA clade</taxon>
        <taxon>indigoferoid/millettioid clade</taxon>
        <taxon>Phaseoleae</taxon>
        <taxon>Sphenostylis</taxon>
    </lineage>
</organism>
<dbReference type="Gramene" id="rna-AYBTSS11_LOCUS11582">
    <property type="protein sequence ID" value="CAJ1943848.1"/>
    <property type="gene ID" value="gene-AYBTSS11_LOCUS11582"/>
</dbReference>
<gene>
    <name evidence="1" type="ORF">AYBTSS11_LOCUS11582</name>
</gene>
<sequence>TKKCEWLWCRVKGKIKMLRVGKKRVLGTTSLGFRVPARLYHVRVVDHYRKN</sequence>
<protein>
    <submittedName>
        <fullName evidence="1">Uncharacterized protein</fullName>
    </submittedName>
</protein>